<sequence>MVQAAAEGVQLLVLPENFALFGPEAASRGAVLWQEIDAWLSAQAAAHGLCIVAGTLPVPVRPDGLPVPDGRVRSATLVYAADGRRLGRYDKRHLFDVEVGDAQGRYQESLTYEPGDDTVLIDTPFGGLGVLTCYDLRFPEQARALRSAGADILVVPAAFTAVTGEAHWQVLLRARAIENQCLVIGAGQGGWHSARRETWGHSQVIDAWGTVLAERHEPGQGLVMADWDVQSQQDLRRRMPVEQHRRD</sequence>
<evidence type="ECO:0000256" key="2">
    <source>
        <dbReference type="ARBA" id="ARBA00022801"/>
    </source>
</evidence>
<dbReference type="PANTHER" id="PTHR23088:SF27">
    <property type="entry name" value="DEAMINATED GLUTATHIONE AMIDASE"/>
    <property type="match status" value="1"/>
</dbReference>
<name>A0A2P6AVC4_9GAMM</name>
<reference evidence="5" key="1">
    <citation type="submission" date="2018-02" db="EMBL/GenBank/DDBJ databases">
        <title>Genome sequencing of Solimonas sp. HR-BB.</title>
        <authorList>
            <person name="Lee Y."/>
            <person name="Jeon C.O."/>
        </authorList>
    </citation>
    <scope>NUCLEOTIDE SEQUENCE [LARGE SCALE GENOMIC DNA]</scope>
    <source>
        <strain evidence="5">HR-E</strain>
    </source>
</reference>
<dbReference type="Proteomes" id="UP000243900">
    <property type="component" value="Unassembled WGS sequence"/>
</dbReference>
<keyword evidence="5" id="KW-1185">Reference proteome</keyword>
<organism evidence="4 5">
    <name type="scientific">Amnimonas aquatica</name>
    <dbReference type="NCBI Taxonomy" id="2094561"/>
    <lineage>
        <taxon>Bacteria</taxon>
        <taxon>Pseudomonadati</taxon>
        <taxon>Pseudomonadota</taxon>
        <taxon>Gammaproteobacteria</taxon>
        <taxon>Moraxellales</taxon>
        <taxon>Moraxellaceae</taxon>
        <taxon>Amnimonas</taxon>
    </lineage>
</organism>
<evidence type="ECO:0000313" key="5">
    <source>
        <dbReference type="Proteomes" id="UP000243900"/>
    </source>
</evidence>
<dbReference type="AlphaFoldDB" id="A0A2P6AVC4"/>
<accession>A0A2P6AVC4</accession>
<dbReference type="SUPFAM" id="SSF56317">
    <property type="entry name" value="Carbon-nitrogen hydrolase"/>
    <property type="match status" value="1"/>
</dbReference>
<protein>
    <submittedName>
        <fullName evidence="4">Carbon-nitrogen hydrolase</fullName>
    </submittedName>
</protein>
<comment type="similarity">
    <text evidence="1">Belongs to the carbon-nitrogen hydrolase superfamily. NIT1/NIT2 family.</text>
</comment>
<keyword evidence="2 4" id="KW-0378">Hydrolase</keyword>
<dbReference type="PANTHER" id="PTHR23088">
    <property type="entry name" value="NITRILASE-RELATED"/>
    <property type="match status" value="1"/>
</dbReference>
<dbReference type="InterPro" id="IPR003010">
    <property type="entry name" value="C-N_Hydrolase"/>
</dbReference>
<dbReference type="PROSITE" id="PS01227">
    <property type="entry name" value="UPF0012"/>
    <property type="match status" value="1"/>
</dbReference>
<comment type="caution">
    <text evidence="4">The sequence shown here is derived from an EMBL/GenBank/DDBJ whole genome shotgun (WGS) entry which is preliminary data.</text>
</comment>
<dbReference type="InterPro" id="IPR036526">
    <property type="entry name" value="C-N_Hydrolase_sf"/>
</dbReference>
<gene>
    <name evidence="4" type="ORF">C5O18_00520</name>
</gene>
<feature type="domain" description="CN hydrolase" evidence="3">
    <location>
        <begin position="1"/>
        <end position="229"/>
    </location>
</feature>
<evidence type="ECO:0000313" key="4">
    <source>
        <dbReference type="EMBL" id="PQA52113.1"/>
    </source>
</evidence>
<dbReference type="PROSITE" id="PS50263">
    <property type="entry name" value="CN_HYDROLASE"/>
    <property type="match status" value="1"/>
</dbReference>
<dbReference type="GO" id="GO:0016811">
    <property type="term" value="F:hydrolase activity, acting on carbon-nitrogen (but not peptide) bonds, in linear amides"/>
    <property type="evidence" value="ECO:0007669"/>
    <property type="project" value="InterPro"/>
</dbReference>
<dbReference type="CDD" id="cd07572">
    <property type="entry name" value="nit"/>
    <property type="match status" value="1"/>
</dbReference>
<dbReference type="Gene3D" id="3.60.110.10">
    <property type="entry name" value="Carbon-nitrogen hydrolase"/>
    <property type="match status" value="1"/>
</dbReference>
<dbReference type="Pfam" id="PF00795">
    <property type="entry name" value="CN_hydrolase"/>
    <property type="match status" value="1"/>
</dbReference>
<evidence type="ECO:0000256" key="1">
    <source>
        <dbReference type="ARBA" id="ARBA00010613"/>
    </source>
</evidence>
<proteinExistence type="inferred from homology"/>
<dbReference type="InterPro" id="IPR045254">
    <property type="entry name" value="Nit1/2_C-N_Hydrolase"/>
</dbReference>
<dbReference type="InterPro" id="IPR001110">
    <property type="entry name" value="UPF0012_CS"/>
</dbReference>
<dbReference type="EMBL" id="PTQZ01000005">
    <property type="protein sequence ID" value="PQA52113.1"/>
    <property type="molecule type" value="Genomic_DNA"/>
</dbReference>
<evidence type="ECO:0000259" key="3">
    <source>
        <dbReference type="PROSITE" id="PS50263"/>
    </source>
</evidence>